<evidence type="ECO:0000313" key="8">
    <source>
        <dbReference type="EMBL" id="XBH20104.1"/>
    </source>
</evidence>
<evidence type="ECO:0000259" key="6">
    <source>
        <dbReference type="Pfam" id="PF04542"/>
    </source>
</evidence>
<dbReference type="Gene3D" id="1.10.1740.10">
    <property type="match status" value="1"/>
</dbReference>
<dbReference type="InterPro" id="IPR014284">
    <property type="entry name" value="RNA_pol_sigma-70_dom"/>
</dbReference>
<evidence type="ECO:0000256" key="1">
    <source>
        <dbReference type="ARBA" id="ARBA00010641"/>
    </source>
</evidence>
<protein>
    <submittedName>
        <fullName evidence="8">Sigma-70 family RNA polymerase sigma factor</fullName>
    </submittedName>
</protein>
<evidence type="ECO:0000256" key="3">
    <source>
        <dbReference type="ARBA" id="ARBA00023082"/>
    </source>
</evidence>
<proteinExistence type="inferred from homology"/>
<dbReference type="SUPFAM" id="SSF88659">
    <property type="entry name" value="Sigma3 and sigma4 domains of RNA polymerase sigma factors"/>
    <property type="match status" value="1"/>
</dbReference>
<evidence type="ECO:0000256" key="5">
    <source>
        <dbReference type="ARBA" id="ARBA00023163"/>
    </source>
</evidence>
<keyword evidence="2" id="KW-0805">Transcription regulation</keyword>
<dbReference type="InterPro" id="IPR013324">
    <property type="entry name" value="RNA_pol_sigma_r3/r4-like"/>
</dbReference>
<comment type="similarity">
    <text evidence="1">Belongs to the sigma-70 factor family. ECF subfamily.</text>
</comment>
<keyword evidence="3" id="KW-0731">Sigma factor</keyword>
<feature type="domain" description="RNA polymerase sigma-70 region 2" evidence="6">
    <location>
        <begin position="28"/>
        <end position="95"/>
    </location>
</feature>
<evidence type="ECO:0000256" key="2">
    <source>
        <dbReference type="ARBA" id="ARBA00023015"/>
    </source>
</evidence>
<name>A0AAU7DQA1_9BACT</name>
<dbReference type="GO" id="GO:0016987">
    <property type="term" value="F:sigma factor activity"/>
    <property type="evidence" value="ECO:0007669"/>
    <property type="project" value="UniProtKB-KW"/>
</dbReference>
<sequence length="180" mass="20069">MGDGITPSIDGVLLGRVRTDDQRAMTELFDRYGSMVYSVALRVLNDPSQAEDVMQEIFFQVWRNPNAFVPGRGSLGAWLAVMARNRAIDSLRRRRPTDSVDDVILASSSDLGSEVERNRMMEKVRVVLKDLPAEQQKSVELAFFEGLTHSEIATRTGDPLGTVKTRIRSALMTLRKAITA</sequence>
<dbReference type="GO" id="GO:0003677">
    <property type="term" value="F:DNA binding"/>
    <property type="evidence" value="ECO:0007669"/>
    <property type="project" value="UniProtKB-KW"/>
</dbReference>
<keyword evidence="4" id="KW-0238">DNA-binding</keyword>
<dbReference type="Gene3D" id="1.10.10.10">
    <property type="entry name" value="Winged helix-like DNA-binding domain superfamily/Winged helix DNA-binding domain"/>
    <property type="match status" value="1"/>
</dbReference>
<dbReference type="InterPro" id="IPR007627">
    <property type="entry name" value="RNA_pol_sigma70_r2"/>
</dbReference>
<dbReference type="PANTHER" id="PTHR43133:SF62">
    <property type="entry name" value="RNA POLYMERASE SIGMA FACTOR SIGZ"/>
    <property type="match status" value="1"/>
</dbReference>
<dbReference type="AlphaFoldDB" id="A0AAU7DQA1"/>
<dbReference type="InterPro" id="IPR039425">
    <property type="entry name" value="RNA_pol_sigma-70-like"/>
</dbReference>
<dbReference type="InterPro" id="IPR007630">
    <property type="entry name" value="RNA_pol_sigma70_r4"/>
</dbReference>
<feature type="domain" description="RNA polymerase sigma-70 region 4" evidence="7">
    <location>
        <begin position="127"/>
        <end position="176"/>
    </location>
</feature>
<dbReference type="InterPro" id="IPR013325">
    <property type="entry name" value="RNA_pol_sigma_r2"/>
</dbReference>
<dbReference type="EMBL" id="CP121196">
    <property type="protein sequence ID" value="XBH20104.1"/>
    <property type="molecule type" value="Genomic_DNA"/>
</dbReference>
<keyword evidence="5" id="KW-0804">Transcription</keyword>
<dbReference type="CDD" id="cd06171">
    <property type="entry name" value="Sigma70_r4"/>
    <property type="match status" value="1"/>
</dbReference>
<gene>
    <name evidence="8" type="ORF">P8935_09285</name>
</gene>
<dbReference type="PANTHER" id="PTHR43133">
    <property type="entry name" value="RNA POLYMERASE ECF-TYPE SIGMA FACTO"/>
    <property type="match status" value="1"/>
</dbReference>
<organism evidence="8">
    <name type="scientific">Telmatobacter sp. DSM 110680</name>
    <dbReference type="NCBI Taxonomy" id="3036704"/>
    <lineage>
        <taxon>Bacteria</taxon>
        <taxon>Pseudomonadati</taxon>
        <taxon>Acidobacteriota</taxon>
        <taxon>Terriglobia</taxon>
        <taxon>Terriglobales</taxon>
        <taxon>Acidobacteriaceae</taxon>
        <taxon>Telmatobacter</taxon>
    </lineage>
</organism>
<dbReference type="Pfam" id="PF04545">
    <property type="entry name" value="Sigma70_r4"/>
    <property type="match status" value="1"/>
</dbReference>
<evidence type="ECO:0000259" key="7">
    <source>
        <dbReference type="Pfam" id="PF04545"/>
    </source>
</evidence>
<reference evidence="8" key="1">
    <citation type="submission" date="2023-03" db="EMBL/GenBank/DDBJ databases">
        <title>Edaphobacter sp.</title>
        <authorList>
            <person name="Huber K.J."/>
            <person name="Papendorf J."/>
            <person name="Pilke C."/>
            <person name="Bunk B."/>
            <person name="Sproeer C."/>
            <person name="Pester M."/>
        </authorList>
    </citation>
    <scope>NUCLEOTIDE SEQUENCE</scope>
    <source>
        <strain evidence="8">DSM 110680</strain>
    </source>
</reference>
<dbReference type="InterPro" id="IPR036388">
    <property type="entry name" value="WH-like_DNA-bd_sf"/>
</dbReference>
<dbReference type="NCBIfam" id="TIGR02937">
    <property type="entry name" value="sigma70-ECF"/>
    <property type="match status" value="1"/>
</dbReference>
<evidence type="ECO:0000256" key="4">
    <source>
        <dbReference type="ARBA" id="ARBA00023125"/>
    </source>
</evidence>
<dbReference type="SUPFAM" id="SSF88946">
    <property type="entry name" value="Sigma2 domain of RNA polymerase sigma factors"/>
    <property type="match status" value="1"/>
</dbReference>
<dbReference type="Pfam" id="PF04542">
    <property type="entry name" value="Sigma70_r2"/>
    <property type="match status" value="1"/>
</dbReference>
<dbReference type="GO" id="GO:0006352">
    <property type="term" value="P:DNA-templated transcription initiation"/>
    <property type="evidence" value="ECO:0007669"/>
    <property type="project" value="InterPro"/>
</dbReference>
<accession>A0AAU7DQA1</accession>